<protein>
    <submittedName>
        <fullName evidence="1">Uncharacterized protein</fullName>
    </submittedName>
</protein>
<comment type="caution">
    <text evidence="1">The sequence shown here is derived from an EMBL/GenBank/DDBJ whole genome shotgun (WGS) entry which is preliminary data.</text>
</comment>
<dbReference type="Proteomes" id="UP001143856">
    <property type="component" value="Unassembled WGS sequence"/>
</dbReference>
<gene>
    <name evidence="1" type="ORF">NUW58_g4850</name>
</gene>
<evidence type="ECO:0000313" key="2">
    <source>
        <dbReference type="Proteomes" id="UP001143856"/>
    </source>
</evidence>
<evidence type="ECO:0000313" key="1">
    <source>
        <dbReference type="EMBL" id="KAJ2986820.1"/>
    </source>
</evidence>
<keyword evidence="2" id="KW-1185">Reference proteome</keyword>
<accession>A0ACC1P529</accession>
<dbReference type="EMBL" id="JAPDGR010000889">
    <property type="protein sequence ID" value="KAJ2986820.1"/>
    <property type="molecule type" value="Genomic_DNA"/>
</dbReference>
<organism evidence="1 2">
    <name type="scientific">Xylaria curta</name>
    <dbReference type="NCBI Taxonomy" id="42375"/>
    <lineage>
        <taxon>Eukaryota</taxon>
        <taxon>Fungi</taxon>
        <taxon>Dikarya</taxon>
        <taxon>Ascomycota</taxon>
        <taxon>Pezizomycotina</taxon>
        <taxon>Sordariomycetes</taxon>
        <taxon>Xylariomycetidae</taxon>
        <taxon>Xylariales</taxon>
        <taxon>Xylariaceae</taxon>
        <taxon>Xylaria</taxon>
    </lineage>
</organism>
<proteinExistence type="predicted"/>
<reference evidence="1" key="1">
    <citation type="submission" date="2022-10" db="EMBL/GenBank/DDBJ databases">
        <title>Genome Sequence of Xylaria curta.</title>
        <authorList>
            <person name="Buettner E."/>
        </authorList>
    </citation>
    <scope>NUCLEOTIDE SEQUENCE</scope>
    <source>
        <strain evidence="1">Babe10</strain>
    </source>
</reference>
<sequence length="416" mass="47797">MRHLRTLAAHNKVAASLVDMIDRDGAGDWPPRANHESWPEAILPYRSIYEQLLPLLYTDTPSLDDRVNSERRERYRIAMRGLLRDKIDLTTVIKVLDEINVGNWTTISRDTLNGFYSCMAISRHAYRWATLPVVKVAQLEKIVDFPPELSVPWPYLQRYYGFTSDSGNHTSNVLMNFNTRGERILKFSDSLYPPVRLAEEGFFRLLYDIDFKSFDIFYDIAVAMSSFQDGNMRSCLESLRNMNMNLRGLCVLFSRRLREENISRKVWLNYVQSLHAWGAGSVINGEFTPFDGVSGNQIIVFQALDSLLGMKTYHSREGLERYVPASQRDFCKSISECSFRSYLVGTENEPMRAEFQALRFRAVHRHRIMPYLKNPASERYHMTTMASSLTADPGAGVGDALKPLDQMLIARLTQTV</sequence>
<name>A0ACC1P529_9PEZI</name>